<dbReference type="CDD" id="cd05266">
    <property type="entry name" value="SDR_a4"/>
    <property type="match status" value="1"/>
</dbReference>
<dbReference type="GO" id="GO:0005737">
    <property type="term" value="C:cytoplasm"/>
    <property type="evidence" value="ECO:0007669"/>
    <property type="project" value="TreeGrafter"/>
</dbReference>
<dbReference type="Pfam" id="PF01370">
    <property type="entry name" value="Epimerase"/>
    <property type="match status" value="1"/>
</dbReference>
<dbReference type="Gene3D" id="3.40.50.720">
    <property type="entry name" value="NAD(P)-binding Rossmann-like Domain"/>
    <property type="match status" value="1"/>
</dbReference>
<organism evidence="2">
    <name type="scientific">mine drainage metagenome</name>
    <dbReference type="NCBI Taxonomy" id="410659"/>
    <lineage>
        <taxon>unclassified sequences</taxon>
        <taxon>metagenomes</taxon>
        <taxon>ecological metagenomes</taxon>
    </lineage>
</organism>
<protein>
    <submittedName>
        <fullName evidence="2">RmlD substrate binding domain protein</fullName>
    </submittedName>
</protein>
<dbReference type="PANTHER" id="PTHR48079:SF6">
    <property type="entry name" value="NAD(P)-BINDING DOMAIN-CONTAINING PROTEIN-RELATED"/>
    <property type="match status" value="1"/>
</dbReference>
<dbReference type="EMBL" id="MLJW01000029">
    <property type="protein sequence ID" value="OIR08922.1"/>
    <property type="molecule type" value="Genomic_DNA"/>
</dbReference>
<sequence length="292" mass="32576">MERMLIIGCGDVARRTIRLLGKNYRIYALIRNGMQRDGLRTEGVFPIMGDLDNRQSLSRITGLADIVLHLAPPPNSGSTDVRTRHLLAALAKGRRPRQLIYISTSGVYGDCGGAWVGETHIVNPQSARAQRRVDAELQIRHWARVNGVRASVLRVPGIYAEDRLPLERLRAGMPAIAADEDSYTNHIHADDLARIIVAALHRGRSNRVYHASDDGAMKMGDYFDVVADAYHLPRPQRISRAEAPRAIPESMLSFMNESRRLKNSRMKQELQVRLNYPTVRNALADRAGGSTA</sequence>
<dbReference type="SUPFAM" id="SSF51735">
    <property type="entry name" value="NAD(P)-binding Rossmann-fold domains"/>
    <property type="match status" value="1"/>
</dbReference>
<dbReference type="PANTHER" id="PTHR48079">
    <property type="entry name" value="PROTEIN YEEZ"/>
    <property type="match status" value="1"/>
</dbReference>
<evidence type="ECO:0000259" key="1">
    <source>
        <dbReference type="Pfam" id="PF01370"/>
    </source>
</evidence>
<dbReference type="InterPro" id="IPR001509">
    <property type="entry name" value="Epimerase_deHydtase"/>
</dbReference>
<dbReference type="InterPro" id="IPR051783">
    <property type="entry name" value="NAD(P)-dependent_oxidoreduct"/>
</dbReference>
<gene>
    <name evidence="2" type="ORF">GALL_89160</name>
</gene>
<reference evidence="2" key="1">
    <citation type="submission" date="2016-10" db="EMBL/GenBank/DDBJ databases">
        <title>Sequence of Gallionella enrichment culture.</title>
        <authorList>
            <person name="Poehlein A."/>
            <person name="Muehling M."/>
            <person name="Daniel R."/>
        </authorList>
    </citation>
    <scope>NUCLEOTIDE SEQUENCE</scope>
</reference>
<feature type="domain" description="NAD-dependent epimerase/dehydratase" evidence="1">
    <location>
        <begin position="18"/>
        <end position="209"/>
    </location>
</feature>
<dbReference type="InterPro" id="IPR036291">
    <property type="entry name" value="NAD(P)-bd_dom_sf"/>
</dbReference>
<comment type="caution">
    <text evidence="2">The sequence shown here is derived from an EMBL/GenBank/DDBJ whole genome shotgun (WGS) entry which is preliminary data.</text>
</comment>
<accession>A0A1J5SKD0</accession>
<name>A0A1J5SKD0_9ZZZZ</name>
<dbReference type="AlphaFoldDB" id="A0A1J5SKD0"/>
<proteinExistence type="predicted"/>
<evidence type="ECO:0000313" key="2">
    <source>
        <dbReference type="EMBL" id="OIR08922.1"/>
    </source>
</evidence>
<dbReference type="GO" id="GO:0004029">
    <property type="term" value="F:aldehyde dehydrogenase (NAD+) activity"/>
    <property type="evidence" value="ECO:0007669"/>
    <property type="project" value="TreeGrafter"/>
</dbReference>